<keyword evidence="6" id="KW-1185">Reference proteome</keyword>
<gene>
    <name evidence="5" type="ORF">MACH16_31740</name>
</gene>
<dbReference type="PROSITE" id="PS50017">
    <property type="entry name" value="DEATH_DOMAIN"/>
    <property type="match status" value="1"/>
</dbReference>
<name>A0ABM8FH70_9GAMM</name>
<dbReference type="InterPro" id="IPR008207">
    <property type="entry name" value="Sig_transdc_His_kin_Hpt_dom"/>
</dbReference>
<dbReference type="InterPro" id="IPR036641">
    <property type="entry name" value="HPT_dom_sf"/>
</dbReference>
<organism evidence="5 6">
    <name type="scientific">Marinomonas pontica</name>
    <dbReference type="NCBI Taxonomy" id="264739"/>
    <lineage>
        <taxon>Bacteria</taxon>
        <taxon>Pseudomonadati</taxon>
        <taxon>Pseudomonadota</taxon>
        <taxon>Gammaproteobacteria</taxon>
        <taxon>Oceanospirillales</taxon>
        <taxon>Oceanospirillaceae</taxon>
        <taxon>Marinomonas</taxon>
    </lineage>
</organism>
<protein>
    <recommendedName>
        <fullName evidence="7">Hpt domain-containing protein</fullName>
    </recommendedName>
</protein>
<reference evidence="5 6" key="1">
    <citation type="submission" date="2023-01" db="EMBL/GenBank/DDBJ databases">
        <title>Complete genome sequence of Marinomonas pontica strain 200518_36.</title>
        <authorList>
            <person name="Ueki S."/>
            <person name="Gajardo G."/>
            <person name="Maruyama F."/>
        </authorList>
    </citation>
    <scope>NUCLEOTIDE SEQUENCE [LARGE SCALE GENOMIC DNA]</scope>
    <source>
        <strain evidence="5 6">200518_36</strain>
    </source>
</reference>
<sequence>MIDHEHLESLTQLIGKDTMDQIRLEFIDDSHEKMTQLLQAWEERNYDALRDISHSLKSASLNMALRRFAEQCQQIEMASIQHDGQAIQPIIHQLPALHQASLNALADLFT</sequence>
<dbReference type="SUPFAM" id="SSF47226">
    <property type="entry name" value="Histidine-containing phosphotransfer domain, HPT domain"/>
    <property type="match status" value="1"/>
</dbReference>
<evidence type="ECO:0000256" key="1">
    <source>
        <dbReference type="ARBA" id="ARBA00023012"/>
    </source>
</evidence>
<evidence type="ECO:0000313" key="6">
    <source>
        <dbReference type="Proteomes" id="UP001307608"/>
    </source>
</evidence>
<dbReference type="PROSITE" id="PS50894">
    <property type="entry name" value="HPT"/>
    <property type="match status" value="1"/>
</dbReference>
<proteinExistence type="predicted"/>
<accession>A0ABM8FH70</accession>
<dbReference type="Pfam" id="PF01627">
    <property type="entry name" value="Hpt"/>
    <property type="match status" value="1"/>
</dbReference>
<keyword evidence="1" id="KW-0902">Two-component regulatory system</keyword>
<dbReference type="EMBL" id="AP027271">
    <property type="protein sequence ID" value="BDX04426.1"/>
    <property type="molecule type" value="Genomic_DNA"/>
</dbReference>
<evidence type="ECO:0000259" key="3">
    <source>
        <dbReference type="PROSITE" id="PS50017"/>
    </source>
</evidence>
<feature type="modified residue" description="Phosphohistidine" evidence="2">
    <location>
        <position position="54"/>
    </location>
</feature>
<evidence type="ECO:0000256" key="2">
    <source>
        <dbReference type="PROSITE-ProRule" id="PRU00110"/>
    </source>
</evidence>
<feature type="domain" description="Death" evidence="3">
    <location>
        <begin position="14"/>
        <end position="72"/>
    </location>
</feature>
<keyword evidence="2" id="KW-0597">Phosphoprotein</keyword>
<feature type="domain" description="HPt" evidence="4">
    <location>
        <begin position="15"/>
        <end position="110"/>
    </location>
</feature>
<evidence type="ECO:0008006" key="7">
    <source>
        <dbReference type="Google" id="ProtNLM"/>
    </source>
</evidence>
<dbReference type="InterPro" id="IPR000488">
    <property type="entry name" value="Death_dom"/>
</dbReference>
<evidence type="ECO:0000313" key="5">
    <source>
        <dbReference type="EMBL" id="BDX04426.1"/>
    </source>
</evidence>
<dbReference type="RefSeq" id="WP_265727412.1">
    <property type="nucleotide sequence ID" value="NZ_AP027271.1"/>
</dbReference>
<dbReference type="Proteomes" id="UP001307608">
    <property type="component" value="Chromosome"/>
</dbReference>
<dbReference type="Gene3D" id="1.20.120.160">
    <property type="entry name" value="HPT domain"/>
    <property type="match status" value="1"/>
</dbReference>
<evidence type="ECO:0000259" key="4">
    <source>
        <dbReference type="PROSITE" id="PS50894"/>
    </source>
</evidence>